<comment type="caution">
    <text evidence="2">The sequence shown here is derived from an EMBL/GenBank/DDBJ whole genome shotgun (WGS) entry which is preliminary data.</text>
</comment>
<keyword evidence="3" id="KW-1185">Reference proteome</keyword>
<reference evidence="2 3" key="1">
    <citation type="submission" date="2020-08" db="EMBL/GenBank/DDBJ databases">
        <title>A Genomic Blueprint of the Chicken Gut Microbiome.</title>
        <authorList>
            <person name="Gilroy R."/>
            <person name="Ravi A."/>
            <person name="Getino M."/>
            <person name="Pursley I."/>
            <person name="Horton D.L."/>
            <person name="Alikhan N.-F."/>
            <person name="Baker D."/>
            <person name="Gharbi K."/>
            <person name="Hall N."/>
            <person name="Watson M."/>
            <person name="Adriaenssens E.M."/>
            <person name="Foster-Nyarko E."/>
            <person name="Jarju S."/>
            <person name="Secka A."/>
            <person name="Antonio M."/>
            <person name="Oren A."/>
            <person name="Chaudhuri R."/>
            <person name="La Ragione R.M."/>
            <person name="Hildebrand F."/>
            <person name="Pallen M.J."/>
        </authorList>
    </citation>
    <scope>NUCLEOTIDE SEQUENCE [LARGE SCALE GENOMIC DNA]</scope>
    <source>
        <strain evidence="2 3">Sa2YVA2</strain>
    </source>
</reference>
<organism evidence="2 3">
    <name type="scientific">Sporosarcina quadrami</name>
    <dbReference type="NCBI Taxonomy" id="2762234"/>
    <lineage>
        <taxon>Bacteria</taxon>
        <taxon>Bacillati</taxon>
        <taxon>Bacillota</taxon>
        <taxon>Bacilli</taxon>
        <taxon>Bacillales</taxon>
        <taxon>Caryophanaceae</taxon>
        <taxon>Sporosarcina</taxon>
    </lineage>
</organism>
<name>A0ABR8U563_9BACL</name>
<evidence type="ECO:0008006" key="4">
    <source>
        <dbReference type="Google" id="ProtNLM"/>
    </source>
</evidence>
<keyword evidence="1" id="KW-0812">Transmembrane</keyword>
<feature type="transmembrane region" description="Helical" evidence="1">
    <location>
        <begin position="6"/>
        <end position="27"/>
    </location>
</feature>
<feature type="transmembrane region" description="Helical" evidence="1">
    <location>
        <begin position="34"/>
        <end position="55"/>
    </location>
</feature>
<accession>A0ABR8U563</accession>
<evidence type="ECO:0000256" key="1">
    <source>
        <dbReference type="SAM" id="Phobius"/>
    </source>
</evidence>
<dbReference type="Proteomes" id="UP000626786">
    <property type="component" value="Unassembled WGS sequence"/>
</dbReference>
<feature type="transmembrane region" description="Helical" evidence="1">
    <location>
        <begin position="109"/>
        <end position="131"/>
    </location>
</feature>
<keyword evidence="1" id="KW-1133">Transmembrane helix</keyword>
<gene>
    <name evidence="2" type="ORF">H9649_01215</name>
</gene>
<dbReference type="RefSeq" id="WP_191692820.1">
    <property type="nucleotide sequence ID" value="NZ_JACSQN010000001.1"/>
</dbReference>
<dbReference type="EMBL" id="JACSQN010000001">
    <property type="protein sequence ID" value="MBD7983184.1"/>
    <property type="molecule type" value="Genomic_DNA"/>
</dbReference>
<keyword evidence="1" id="KW-0472">Membrane</keyword>
<feature type="transmembrane region" description="Helical" evidence="1">
    <location>
        <begin position="70"/>
        <end position="88"/>
    </location>
</feature>
<evidence type="ECO:0000313" key="2">
    <source>
        <dbReference type="EMBL" id="MBD7983184.1"/>
    </source>
</evidence>
<sequence>MAISGILMATVFQLIVIYLLLLVVTFASKSLQPIIYAALFFIFLSYVSMMIIIPFGRTFIDLFEHLPSPFAKLIIGSVILFYFSELIINHISEAGYGSIGEIAKVAVKIAIIMMWLPHFSQIIGTLSRLIIK</sequence>
<proteinExistence type="predicted"/>
<evidence type="ECO:0000313" key="3">
    <source>
        <dbReference type="Proteomes" id="UP000626786"/>
    </source>
</evidence>
<protein>
    <recommendedName>
        <fullName evidence="4">Stage III sporulation protein AD</fullName>
    </recommendedName>
</protein>